<accession>A0A811MKB9</accession>
<evidence type="ECO:0000313" key="2">
    <source>
        <dbReference type="Proteomes" id="UP000604825"/>
    </source>
</evidence>
<dbReference type="Proteomes" id="UP000604825">
    <property type="component" value="Unassembled WGS sequence"/>
</dbReference>
<gene>
    <name evidence="1" type="ORF">NCGR_LOCUS3634</name>
</gene>
<dbReference type="EMBL" id="CAJGYO010000001">
    <property type="protein sequence ID" value="CAD6205866.1"/>
    <property type="molecule type" value="Genomic_DNA"/>
</dbReference>
<protein>
    <submittedName>
        <fullName evidence="1">Uncharacterized protein</fullName>
    </submittedName>
</protein>
<dbReference type="OrthoDB" id="10009520at2759"/>
<name>A0A811MKB9_9POAL</name>
<organism evidence="1 2">
    <name type="scientific">Miscanthus lutarioriparius</name>
    <dbReference type="NCBI Taxonomy" id="422564"/>
    <lineage>
        <taxon>Eukaryota</taxon>
        <taxon>Viridiplantae</taxon>
        <taxon>Streptophyta</taxon>
        <taxon>Embryophyta</taxon>
        <taxon>Tracheophyta</taxon>
        <taxon>Spermatophyta</taxon>
        <taxon>Magnoliopsida</taxon>
        <taxon>Liliopsida</taxon>
        <taxon>Poales</taxon>
        <taxon>Poaceae</taxon>
        <taxon>PACMAD clade</taxon>
        <taxon>Panicoideae</taxon>
        <taxon>Andropogonodae</taxon>
        <taxon>Andropogoneae</taxon>
        <taxon>Saccharinae</taxon>
        <taxon>Miscanthus</taxon>
    </lineage>
</organism>
<proteinExistence type="predicted"/>
<sequence length="129" mass="14136">MASDEEEACDYFYAEEDAAAGLEEDSSPPAGADYWAITQETVSAAQKQDLSTVMNLLNIKQYQARALLIHHRWRIDGIYDSLDKGRECMLRNAGIVLQENNSMAAAGSTAAWGTVTCKVCFEDFSMGAV</sequence>
<evidence type="ECO:0000313" key="1">
    <source>
        <dbReference type="EMBL" id="CAD6205866.1"/>
    </source>
</evidence>
<comment type="caution">
    <text evidence="1">The sequence shown here is derived from an EMBL/GenBank/DDBJ whole genome shotgun (WGS) entry which is preliminary data.</text>
</comment>
<reference evidence="1" key="1">
    <citation type="submission" date="2020-10" db="EMBL/GenBank/DDBJ databases">
        <authorList>
            <person name="Han B."/>
            <person name="Lu T."/>
            <person name="Zhao Q."/>
            <person name="Huang X."/>
            <person name="Zhao Y."/>
        </authorList>
    </citation>
    <scope>NUCLEOTIDE SEQUENCE</scope>
</reference>
<keyword evidence="2" id="KW-1185">Reference proteome</keyword>
<dbReference type="AlphaFoldDB" id="A0A811MKB9"/>